<evidence type="ECO:0000256" key="2">
    <source>
        <dbReference type="ARBA" id="ARBA00011085"/>
    </source>
</evidence>
<accession>A0A4Y7SME9</accession>
<keyword evidence="6" id="KW-0297">G-protein coupled receptor</keyword>
<keyword evidence="7 11" id="KW-0472">Membrane</keyword>
<feature type="transmembrane region" description="Helical" evidence="11">
    <location>
        <begin position="110"/>
        <end position="131"/>
    </location>
</feature>
<feature type="compositionally biased region" description="Basic and acidic residues" evidence="10">
    <location>
        <begin position="564"/>
        <end position="580"/>
    </location>
</feature>
<feature type="compositionally biased region" description="Low complexity" evidence="10">
    <location>
        <begin position="452"/>
        <end position="463"/>
    </location>
</feature>
<name>A0A4Y7SME9_COPMI</name>
<evidence type="ECO:0000313" key="12">
    <source>
        <dbReference type="EMBL" id="TEB23050.1"/>
    </source>
</evidence>
<dbReference type="GO" id="GO:0004933">
    <property type="term" value="F:mating-type a-factor pheromone receptor activity"/>
    <property type="evidence" value="ECO:0007669"/>
    <property type="project" value="InterPro"/>
</dbReference>
<proteinExistence type="inferred from homology"/>
<dbReference type="PANTHER" id="PTHR28097:SF1">
    <property type="entry name" value="PHEROMONE A FACTOR RECEPTOR"/>
    <property type="match status" value="1"/>
</dbReference>
<feature type="transmembrane region" description="Helical" evidence="11">
    <location>
        <begin position="202"/>
        <end position="227"/>
    </location>
</feature>
<dbReference type="GO" id="GO:0000750">
    <property type="term" value="P:pheromone-dependent signal transduction involved in conjugation with cellular fusion"/>
    <property type="evidence" value="ECO:0007669"/>
    <property type="project" value="TreeGrafter"/>
</dbReference>
<evidence type="ECO:0000256" key="8">
    <source>
        <dbReference type="ARBA" id="ARBA00023170"/>
    </source>
</evidence>
<feature type="region of interest" description="Disordered" evidence="10">
    <location>
        <begin position="559"/>
        <end position="580"/>
    </location>
</feature>
<dbReference type="InterPro" id="IPR001546">
    <property type="entry name" value="GPCR_Pheromne_A_rcpt"/>
</dbReference>
<evidence type="ECO:0000256" key="5">
    <source>
        <dbReference type="ARBA" id="ARBA00022989"/>
    </source>
</evidence>
<feature type="transmembrane region" description="Helical" evidence="11">
    <location>
        <begin position="6"/>
        <end position="23"/>
    </location>
</feature>
<sequence>MPHYELPIGAFISAALVLVPLPWHWRARNITTLSMIAWLFIFNFTYGVNAIIWAGNVRLRGTIWCDIVTKLQIGGNIALPACCLALCINLESIASLRNAHTTPASKRRKLFLELGFCWILPMIYMVLHYVVQGHRYDIVEDFGCRPTTYNSVASIFLIWVPPMLCVVVTLILASLCLYHFFRRRVTFSRHLANSASGLTTSRYFRLIAMSIVQMFWGIAIMSFNMWFTLRTGLRPWISWADVHSDWHRIDAFRTIFIPKQVVLVTHVLWWTIPVSTWLFFVFFSFGEDAVKEYKRCGVWIKERVFRMKNSGSEKDSMKGWKGLSFVKPLSSTSKPKPKLSMLPISNPVLQSITHLEYTLPPYDTLYKNAGTFGTVSSVEQASTTLHGHTRSESSSSNDTHVSNEFEYKYKLRDSRSRFTDNFTTSPTRHSFKFAQPKAIGSYSDLSIYSPSSSTVMSPSSTVIGSSESSPKKMREDLDDPVSPLTNYVTSHPQEYYAPQAESQRRVPSPSLVPVVGRVTRSPAASITVPEPIREPVHAPTSAGSRLRPLLLGQGWESWRPVTHPSHEAETWSVDTTERQS</sequence>
<dbReference type="PANTHER" id="PTHR28097">
    <property type="entry name" value="PHEROMONE A FACTOR RECEPTOR"/>
    <property type="match status" value="1"/>
</dbReference>
<dbReference type="InterPro" id="IPR001499">
    <property type="entry name" value="GPCR_STE3"/>
</dbReference>
<evidence type="ECO:0000256" key="1">
    <source>
        <dbReference type="ARBA" id="ARBA00004141"/>
    </source>
</evidence>
<dbReference type="STRING" id="71717.A0A4Y7SME9"/>
<feature type="transmembrane region" description="Helical" evidence="11">
    <location>
        <begin position="35"/>
        <end position="53"/>
    </location>
</feature>
<gene>
    <name evidence="12" type="ORF">FA13DRAFT_1670324</name>
</gene>
<keyword evidence="5 11" id="KW-1133">Transmembrane helix</keyword>
<dbReference type="GO" id="GO:0005886">
    <property type="term" value="C:plasma membrane"/>
    <property type="evidence" value="ECO:0007669"/>
    <property type="project" value="TreeGrafter"/>
</dbReference>
<evidence type="ECO:0000256" key="10">
    <source>
        <dbReference type="SAM" id="MobiDB-lite"/>
    </source>
</evidence>
<evidence type="ECO:0000256" key="9">
    <source>
        <dbReference type="ARBA" id="ARBA00023224"/>
    </source>
</evidence>
<evidence type="ECO:0000313" key="13">
    <source>
        <dbReference type="Proteomes" id="UP000298030"/>
    </source>
</evidence>
<feature type="region of interest" description="Disordered" evidence="10">
    <location>
        <begin position="452"/>
        <end position="480"/>
    </location>
</feature>
<dbReference type="Proteomes" id="UP000298030">
    <property type="component" value="Unassembled WGS sequence"/>
</dbReference>
<evidence type="ECO:0000256" key="7">
    <source>
        <dbReference type="ARBA" id="ARBA00023136"/>
    </source>
</evidence>
<dbReference type="PRINTS" id="PR00900">
    <property type="entry name" value="PHEROMONEAR"/>
</dbReference>
<feature type="transmembrane region" description="Helical" evidence="11">
    <location>
        <begin position="151"/>
        <end position="181"/>
    </location>
</feature>
<comment type="subcellular location">
    <subcellularLocation>
        <location evidence="1">Membrane</location>
        <topology evidence="1">Multi-pass membrane protein</topology>
    </subcellularLocation>
</comment>
<comment type="similarity">
    <text evidence="2">Belongs to the G-protein coupled receptor 4 family.</text>
</comment>
<keyword evidence="4 11" id="KW-0812">Transmembrane</keyword>
<dbReference type="CDD" id="cd14966">
    <property type="entry name" value="7tmD_STE3"/>
    <property type="match status" value="1"/>
</dbReference>
<evidence type="ECO:0000256" key="3">
    <source>
        <dbReference type="ARBA" id="ARBA00022507"/>
    </source>
</evidence>
<dbReference type="PRINTS" id="PR00899">
    <property type="entry name" value="GPCRSTE3"/>
</dbReference>
<evidence type="ECO:0000256" key="6">
    <source>
        <dbReference type="ARBA" id="ARBA00023040"/>
    </source>
</evidence>
<keyword evidence="3" id="KW-0589">Pheromone response</keyword>
<dbReference type="Pfam" id="PF02076">
    <property type="entry name" value="STE3"/>
    <property type="match status" value="1"/>
</dbReference>
<feature type="transmembrane region" description="Helical" evidence="11">
    <location>
        <begin position="267"/>
        <end position="285"/>
    </location>
</feature>
<protein>
    <submittedName>
        <fullName evidence="12">STE3-domain-containing protein</fullName>
    </submittedName>
</protein>
<evidence type="ECO:0000256" key="11">
    <source>
        <dbReference type="SAM" id="Phobius"/>
    </source>
</evidence>
<dbReference type="OrthoDB" id="2874149at2759"/>
<comment type="caution">
    <text evidence="12">The sequence shown here is derived from an EMBL/GenBank/DDBJ whole genome shotgun (WGS) entry which is preliminary data.</text>
</comment>
<dbReference type="AlphaFoldDB" id="A0A4Y7SME9"/>
<dbReference type="EMBL" id="QPFP01000082">
    <property type="protein sequence ID" value="TEB23050.1"/>
    <property type="molecule type" value="Genomic_DNA"/>
</dbReference>
<evidence type="ECO:0000256" key="4">
    <source>
        <dbReference type="ARBA" id="ARBA00022692"/>
    </source>
</evidence>
<organism evidence="12 13">
    <name type="scientific">Coprinellus micaceus</name>
    <name type="common">Glistening ink-cap mushroom</name>
    <name type="synonym">Coprinus micaceus</name>
    <dbReference type="NCBI Taxonomy" id="71717"/>
    <lineage>
        <taxon>Eukaryota</taxon>
        <taxon>Fungi</taxon>
        <taxon>Dikarya</taxon>
        <taxon>Basidiomycota</taxon>
        <taxon>Agaricomycotina</taxon>
        <taxon>Agaricomycetes</taxon>
        <taxon>Agaricomycetidae</taxon>
        <taxon>Agaricales</taxon>
        <taxon>Agaricineae</taxon>
        <taxon>Psathyrellaceae</taxon>
        <taxon>Coprinellus</taxon>
    </lineage>
</organism>
<keyword evidence="13" id="KW-1185">Reference proteome</keyword>
<keyword evidence="9" id="KW-0807">Transducer</keyword>
<keyword evidence="8" id="KW-0675">Receptor</keyword>
<reference evidence="12 13" key="1">
    <citation type="journal article" date="2019" name="Nat. Ecol. Evol.">
        <title>Megaphylogeny resolves global patterns of mushroom evolution.</title>
        <authorList>
            <person name="Varga T."/>
            <person name="Krizsan K."/>
            <person name="Foldi C."/>
            <person name="Dima B."/>
            <person name="Sanchez-Garcia M."/>
            <person name="Sanchez-Ramirez S."/>
            <person name="Szollosi G.J."/>
            <person name="Szarkandi J.G."/>
            <person name="Papp V."/>
            <person name="Albert L."/>
            <person name="Andreopoulos W."/>
            <person name="Angelini C."/>
            <person name="Antonin V."/>
            <person name="Barry K.W."/>
            <person name="Bougher N.L."/>
            <person name="Buchanan P."/>
            <person name="Buyck B."/>
            <person name="Bense V."/>
            <person name="Catcheside P."/>
            <person name="Chovatia M."/>
            <person name="Cooper J."/>
            <person name="Damon W."/>
            <person name="Desjardin D."/>
            <person name="Finy P."/>
            <person name="Geml J."/>
            <person name="Haridas S."/>
            <person name="Hughes K."/>
            <person name="Justo A."/>
            <person name="Karasinski D."/>
            <person name="Kautmanova I."/>
            <person name="Kiss B."/>
            <person name="Kocsube S."/>
            <person name="Kotiranta H."/>
            <person name="LaButti K.M."/>
            <person name="Lechner B.E."/>
            <person name="Liimatainen K."/>
            <person name="Lipzen A."/>
            <person name="Lukacs Z."/>
            <person name="Mihaltcheva S."/>
            <person name="Morgado L.N."/>
            <person name="Niskanen T."/>
            <person name="Noordeloos M.E."/>
            <person name="Ohm R.A."/>
            <person name="Ortiz-Santana B."/>
            <person name="Ovrebo C."/>
            <person name="Racz N."/>
            <person name="Riley R."/>
            <person name="Savchenko A."/>
            <person name="Shiryaev A."/>
            <person name="Soop K."/>
            <person name="Spirin V."/>
            <person name="Szebenyi C."/>
            <person name="Tomsovsky M."/>
            <person name="Tulloss R.E."/>
            <person name="Uehling J."/>
            <person name="Grigoriev I.V."/>
            <person name="Vagvolgyi C."/>
            <person name="Papp T."/>
            <person name="Martin F.M."/>
            <person name="Miettinen O."/>
            <person name="Hibbett D.S."/>
            <person name="Nagy L.G."/>
        </authorList>
    </citation>
    <scope>NUCLEOTIDE SEQUENCE [LARGE SCALE GENOMIC DNA]</scope>
    <source>
        <strain evidence="12 13">FP101781</strain>
    </source>
</reference>